<dbReference type="Gene3D" id="3.30.70.270">
    <property type="match status" value="1"/>
</dbReference>
<dbReference type="InterPro" id="IPR011006">
    <property type="entry name" value="CheY-like_superfamily"/>
</dbReference>
<dbReference type="Proteomes" id="UP001589683">
    <property type="component" value="Unassembled WGS sequence"/>
</dbReference>
<dbReference type="InterPro" id="IPR001789">
    <property type="entry name" value="Sig_transdc_resp-reg_receiver"/>
</dbReference>
<comment type="catalytic activity">
    <reaction evidence="2">
        <text>2 GTP = 3',3'-c-di-GMP + 2 diphosphate</text>
        <dbReference type="Rhea" id="RHEA:24898"/>
        <dbReference type="ChEBI" id="CHEBI:33019"/>
        <dbReference type="ChEBI" id="CHEBI:37565"/>
        <dbReference type="ChEBI" id="CHEBI:58805"/>
        <dbReference type="EC" id="2.7.7.65"/>
    </reaction>
</comment>
<organism evidence="6 7">
    <name type="scientific">Pseudohalocynthiibacter aestuariivivens</name>
    <dbReference type="NCBI Taxonomy" id="1591409"/>
    <lineage>
        <taxon>Bacteria</taxon>
        <taxon>Pseudomonadati</taxon>
        <taxon>Pseudomonadota</taxon>
        <taxon>Alphaproteobacteria</taxon>
        <taxon>Rhodobacterales</taxon>
        <taxon>Paracoccaceae</taxon>
        <taxon>Pseudohalocynthiibacter</taxon>
    </lineage>
</organism>
<keyword evidence="7" id="KW-1185">Reference proteome</keyword>
<feature type="modified residue" description="4-aspartylphosphate" evidence="3">
    <location>
        <position position="53"/>
    </location>
</feature>
<evidence type="ECO:0000256" key="1">
    <source>
        <dbReference type="ARBA" id="ARBA00012528"/>
    </source>
</evidence>
<dbReference type="SUPFAM" id="SSF52172">
    <property type="entry name" value="CheY-like"/>
    <property type="match status" value="2"/>
</dbReference>
<feature type="domain" description="Response regulatory" evidence="4">
    <location>
        <begin position="4"/>
        <end position="120"/>
    </location>
</feature>
<evidence type="ECO:0000259" key="4">
    <source>
        <dbReference type="PROSITE" id="PS50110"/>
    </source>
</evidence>
<dbReference type="InterPro" id="IPR029787">
    <property type="entry name" value="Nucleotide_cyclase"/>
</dbReference>
<feature type="domain" description="GGDEF" evidence="5">
    <location>
        <begin position="321"/>
        <end position="459"/>
    </location>
</feature>
<keyword evidence="6" id="KW-0808">Transferase</keyword>
<comment type="caution">
    <text evidence="6">The sequence shown here is derived from an EMBL/GenBank/DDBJ whole genome shotgun (WGS) entry which is preliminary data.</text>
</comment>
<dbReference type="RefSeq" id="WP_213888667.1">
    <property type="nucleotide sequence ID" value="NZ_JAGFNU010000004.1"/>
</dbReference>
<dbReference type="InterPro" id="IPR000160">
    <property type="entry name" value="GGDEF_dom"/>
</dbReference>
<gene>
    <name evidence="6" type="ORF">ACFFUT_08850</name>
</gene>
<dbReference type="PROSITE" id="PS50110">
    <property type="entry name" value="RESPONSE_REGULATORY"/>
    <property type="match status" value="2"/>
</dbReference>
<dbReference type="CDD" id="cd01949">
    <property type="entry name" value="GGDEF"/>
    <property type="match status" value="1"/>
</dbReference>
<dbReference type="Pfam" id="PF00072">
    <property type="entry name" value="Response_reg"/>
    <property type="match status" value="1"/>
</dbReference>
<keyword evidence="6" id="KW-0548">Nucleotidyltransferase</keyword>
<feature type="domain" description="Response regulatory" evidence="4">
    <location>
        <begin position="153"/>
        <end position="271"/>
    </location>
</feature>
<dbReference type="PROSITE" id="PS50887">
    <property type="entry name" value="GGDEF"/>
    <property type="match status" value="1"/>
</dbReference>
<evidence type="ECO:0000313" key="6">
    <source>
        <dbReference type="EMBL" id="MFB9231892.1"/>
    </source>
</evidence>
<dbReference type="EMBL" id="JBHMEA010000033">
    <property type="protein sequence ID" value="MFB9231892.1"/>
    <property type="molecule type" value="Genomic_DNA"/>
</dbReference>
<dbReference type="InterPro" id="IPR050469">
    <property type="entry name" value="Diguanylate_Cyclase"/>
</dbReference>
<sequence>MPGRILIVDDVATNRIVLKVTLASACYDVLQAGCGAEALSLAQTEHPDLILLDVLMPDISGISVCKQLKADPLTANIPIIMVTSLKDSKARIRALEAGADDFLSKPIDEMTLLARVRSLLRARDTEEELQSREATCREFGFAEKGQDFTSPAKIALVASNEAIAVDWKSELSPFLDDDIEVVSKEDALALKGTQTPPDIFVISGDLKRPDEGLRLLSELRSRALTRHAAIIMVLRAKARQQAVIALDLGANDLMSGTFEPLELALRIRTQARRKRKADRLRSTVRDGLRMAVVDPLTGLYNRRYAFSHLERIAERAQTSGKPYAVMMLDIDRFKGVNDNFGHATGDAVLIAVAQRLRDNLRHVDLLARIGGEEFLIAMPDTNLADARFAAERLRRVVRDASVDIPMSQNKVSVTLSIGVALSSALSTEQETAEQLIKRADRALFASKSEGRNQVTLSRSAA</sequence>
<dbReference type="InterPro" id="IPR043128">
    <property type="entry name" value="Rev_trsase/Diguanyl_cyclase"/>
</dbReference>
<dbReference type="SUPFAM" id="SSF55073">
    <property type="entry name" value="Nucleotide cyclase"/>
    <property type="match status" value="1"/>
</dbReference>
<dbReference type="PANTHER" id="PTHR45138">
    <property type="entry name" value="REGULATORY COMPONENTS OF SENSORY TRANSDUCTION SYSTEM"/>
    <property type="match status" value="1"/>
</dbReference>
<evidence type="ECO:0000256" key="3">
    <source>
        <dbReference type="PROSITE-ProRule" id="PRU00169"/>
    </source>
</evidence>
<comment type="caution">
    <text evidence="3">Lacks conserved residue(s) required for the propagation of feature annotation.</text>
</comment>
<dbReference type="Pfam" id="PF00990">
    <property type="entry name" value="GGDEF"/>
    <property type="match status" value="1"/>
</dbReference>
<evidence type="ECO:0000259" key="5">
    <source>
        <dbReference type="PROSITE" id="PS50887"/>
    </source>
</evidence>
<protein>
    <recommendedName>
        <fullName evidence="1">diguanylate cyclase</fullName>
        <ecNumber evidence="1">2.7.7.65</ecNumber>
    </recommendedName>
</protein>
<proteinExistence type="predicted"/>
<dbReference type="EC" id="2.7.7.65" evidence="1"/>
<dbReference type="GO" id="GO:0052621">
    <property type="term" value="F:diguanylate cyclase activity"/>
    <property type="evidence" value="ECO:0007669"/>
    <property type="project" value="UniProtKB-EC"/>
</dbReference>
<reference evidence="6 7" key="1">
    <citation type="submission" date="2024-09" db="EMBL/GenBank/DDBJ databases">
        <authorList>
            <person name="Sun Q."/>
            <person name="Mori K."/>
        </authorList>
    </citation>
    <scope>NUCLEOTIDE SEQUENCE [LARGE SCALE GENOMIC DNA]</scope>
    <source>
        <strain evidence="6 7">CECT 8726</strain>
    </source>
</reference>
<dbReference type="Gene3D" id="3.40.50.2300">
    <property type="match status" value="1"/>
</dbReference>
<name>A0ABV5JEL4_9RHOB</name>
<evidence type="ECO:0000256" key="2">
    <source>
        <dbReference type="ARBA" id="ARBA00034247"/>
    </source>
</evidence>
<keyword evidence="3" id="KW-0597">Phosphoprotein</keyword>
<dbReference type="NCBIfam" id="TIGR00254">
    <property type="entry name" value="GGDEF"/>
    <property type="match status" value="1"/>
</dbReference>
<dbReference type="PANTHER" id="PTHR45138:SF9">
    <property type="entry name" value="DIGUANYLATE CYCLASE DGCM-RELATED"/>
    <property type="match status" value="1"/>
</dbReference>
<accession>A0ABV5JEL4</accession>
<evidence type="ECO:0000313" key="7">
    <source>
        <dbReference type="Proteomes" id="UP001589683"/>
    </source>
</evidence>
<dbReference type="SMART" id="SM00267">
    <property type="entry name" value="GGDEF"/>
    <property type="match status" value="1"/>
</dbReference>
<dbReference type="SMART" id="SM00448">
    <property type="entry name" value="REC"/>
    <property type="match status" value="1"/>
</dbReference>